<dbReference type="KEGG" id="amob:HG15A2_25940"/>
<dbReference type="RefSeq" id="WP_145060517.1">
    <property type="nucleotide sequence ID" value="NZ_CP036263.1"/>
</dbReference>
<keyword evidence="5" id="KW-1003">Cell membrane</keyword>
<comment type="subcellular location">
    <subcellularLocation>
        <location evidence="5">Cell membrane</location>
        <topology evidence="5">Multi-pass membrane protein</topology>
    </subcellularLocation>
    <subcellularLocation>
        <location evidence="1">Membrane</location>
        <topology evidence="1">Multi-pass membrane protein</topology>
    </subcellularLocation>
</comment>
<dbReference type="PANTHER" id="PTHR43701:SF2">
    <property type="entry name" value="MEMBRANE TRANSPORTER PROTEIN YJNA-RELATED"/>
    <property type="match status" value="1"/>
</dbReference>
<evidence type="ECO:0000313" key="6">
    <source>
        <dbReference type="EMBL" id="QDS99272.1"/>
    </source>
</evidence>
<dbReference type="AlphaFoldDB" id="A0A517MWL7"/>
<dbReference type="OrthoDB" id="8559161at2"/>
<protein>
    <recommendedName>
        <fullName evidence="5">Probable membrane transporter protein</fullName>
    </recommendedName>
</protein>
<evidence type="ECO:0000256" key="2">
    <source>
        <dbReference type="ARBA" id="ARBA00022692"/>
    </source>
</evidence>
<evidence type="ECO:0000256" key="3">
    <source>
        <dbReference type="ARBA" id="ARBA00022989"/>
    </source>
</evidence>
<feature type="transmembrane region" description="Helical" evidence="5">
    <location>
        <begin position="224"/>
        <end position="243"/>
    </location>
</feature>
<feature type="transmembrane region" description="Helical" evidence="5">
    <location>
        <begin position="255"/>
        <end position="272"/>
    </location>
</feature>
<feature type="transmembrane region" description="Helical" evidence="5">
    <location>
        <begin position="112"/>
        <end position="133"/>
    </location>
</feature>
<dbReference type="InterPro" id="IPR002781">
    <property type="entry name" value="TM_pro_TauE-like"/>
</dbReference>
<organism evidence="6 7">
    <name type="scientific">Adhaeretor mobilis</name>
    <dbReference type="NCBI Taxonomy" id="1930276"/>
    <lineage>
        <taxon>Bacteria</taxon>
        <taxon>Pseudomonadati</taxon>
        <taxon>Planctomycetota</taxon>
        <taxon>Planctomycetia</taxon>
        <taxon>Pirellulales</taxon>
        <taxon>Lacipirellulaceae</taxon>
        <taxon>Adhaeretor</taxon>
    </lineage>
</organism>
<evidence type="ECO:0000313" key="7">
    <source>
        <dbReference type="Proteomes" id="UP000319852"/>
    </source>
</evidence>
<dbReference type="Proteomes" id="UP000319852">
    <property type="component" value="Chromosome"/>
</dbReference>
<evidence type="ECO:0000256" key="5">
    <source>
        <dbReference type="RuleBase" id="RU363041"/>
    </source>
</evidence>
<accession>A0A517MWL7</accession>
<dbReference type="InterPro" id="IPR051598">
    <property type="entry name" value="TSUP/Inactive_protease-like"/>
</dbReference>
<keyword evidence="2 5" id="KW-0812">Transmembrane</keyword>
<evidence type="ECO:0000256" key="1">
    <source>
        <dbReference type="ARBA" id="ARBA00004141"/>
    </source>
</evidence>
<reference evidence="6 7" key="1">
    <citation type="submission" date="2019-02" db="EMBL/GenBank/DDBJ databases">
        <title>Deep-cultivation of Planctomycetes and their phenomic and genomic characterization uncovers novel biology.</title>
        <authorList>
            <person name="Wiegand S."/>
            <person name="Jogler M."/>
            <person name="Boedeker C."/>
            <person name="Pinto D."/>
            <person name="Vollmers J."/>
            <person name="Rivas-Marin E."/>
            <person name="Kohn T."/>
            <person name="Peeters S.H."/>
            <person name="Heuer A."/>
            <person name="Rast P."/>
            <person name="Oberbeckmann S."/>
            <person name="Bunk B."/>
            <person name="Jeske O."/>
            <person name="Meyerdierks A."/>
            <person name="Storesund J.E."/>
            <person name="Kallscheuer N."/>
            <person name="Luecker S."/>
            <person name="Lage O.M."/>
            <person name="Pohl T."/>
            <person name="Merkel B.J."/>
            <person name="Hornburger P."/>
            <person name="Mueller R.-W."/>
            <person name="Bruemmer F."/>
            <person name="Labrenz M."/>
            <person name="Spormann A.M."/>
            <person name="Op den Camp H."/>
            <person name="Overmann J."/>
            <person name="Amann R."/>
            <person name="Jetten M.S.M."/>
            <person name="Mascher T."/>
            <person name="Medema M.H."/>
            <person name="Devos D.P."/>
            <person name="Kaster A.-K."/>
            <person name="Ovreas L."/>
            <person name="Rohde M."/>
            <person name="Galperin M.Y."/>
            <person name="Jogler C."/>
        </authorList>
    </citation>
    <scope>NUCLEOTIDE SEQUENCE [LARGE SCALE GENOMIC DNA]</scope>
    <source>
        <strain evidence="6 7">HG15A2</strain>
    </source>
</reference>
<gene>
    <name evidence="6" type="ORF">HG15A2_25940</name>
</gene>
<keyword evidence="4 5" id="KW-0472">Membrane</keyword>
<feature type="transmembrane region" description="Helical" evidence="5">
    <location>
        <begin position="154"/>
        <end position="187"/>
    </location>
</feature>
<name>A0A517MWL7_9BACT</name>
<comment type="similarity">
    <text evidence="5">Belongs to the 4-toluene sulfonate uptake permease (TSUP) (TC 2.A.102) family.</text>
</comment>
<feature type="transmembrane region" description="Helical" evidence="5">
    <location>
        <begin position="193"/>
        <end position="212"/>
    </location>
</feature>
<keyword evidence="7" id="KW-1185">Reference proteome</keyword>
<feature type="transmembrane region" description="Helical" evidence="5">
    <location>
        <begin position="42"/>
        <end position="61"/>
    </location>
</feature>
<feature type="transmembrane region" description="Helical" evidence="5">
    <location>
        <begin position="73"/>
        <end position="92"/>
    </location>
</feature>
<dbReference type="EMBL" id="CP036263">
    <property type="protein sequence ID" value="QDS99272.1"/>
    <property type="molecule type" value="Genomic_DNA"/>
</dbReference>
<keyword evidence="3 5" id="KW-1133">Transmembrane helix</keyword>
<dbReference type="PANTHER" id="PTHR43701">
    <property type="entry name" value="MEMBRANE TRANSPORTER PROTEIN MJ0441-RELATED"/>
    <property type="match status" value="1"/>
</dbReference>
<sequence length="273" mass="28945">MNESIAGYLAATFMGFVLGLLGGGGSILTLPILVYLCNTKPVLASSYSLWIVGVTALVGAVKHAQKQQVSYQVALAFGIPSLFGVTLARGVLLPSIPEQICQVGSIQLTRDLVILILFAVLMIVAGVAMILQKQVLTESSERELELKNLDRSKIAFLVAEGLMVGVLTGLVGAGGGFVIVPVLVLLLGVPMRIAIGTSLAIICGKSLAGLLADRMFWADANWHFLIRFTLASVVGILLGSLLVSKVSTRPLKVGFGWLALLFGFFMLSKELVF</sequence>
<proteinExistence type="inferred from homology"/>
<dbReference type="Pfam" id="PF01925">
    <property type="entry name" value="TauE"/>
    <property type="match status" value="1"/>
</dbReference>
<evidence type="ECO:0000256" key="4">
    <source>
        <dbReference type="ARBA" id="ARBA00023136"/>
    </source>
</evidence>
<feature type="transmembrane region" description="Helical" evidence="5">
    <location>
        <begin position="7"/>
        <end position="36"/>
    </location>
</feature>
<dbReference type="GO" id="GO:0005886">
    <property type="term" value="C:plasma membrane"/>
    <property type="evidence" value="ECO:0007669"/>
    <property type="project" value="UniProtKB-SubCell"/>
</dbReference>